<evidence type="ECO:0000259" key="4">
    <source>
        <dbReference type="Pfam" id="PF00535"/>
    </source>
</evidence>
<dbReference type="Pfam" id="PF13439">
    <property type="entry name" value="Glyco_transf_4"/>
    <property type="match status" value="1"/>
</dbReference>
<evidence type="ECO:0000256" key="3">
    <source>
        <dbReference type="ARBA" id="ARBA00022679"/>
    </source>
</evidence>
<organism evidence="6">
    <name type="scientific">Thiolapillus brandeum</name>
    <dbReference type="NCBI Taxonomy" id="1076588"/>
    <lineage>
        <taxon>Bacteria</taxon>
        <taxon>Pseudomonadati</taxon>
        <taxon>Pseudomonadota</taxon>
        <taxon>Gammaproteobacteria</taxon>
        <taxon>Chromatiales</taxon>
        <taxon>Sedimenticolaceae</taxon>
        <taxon>Thiolapillus</taxon>
    </lineage>
</organism>
<dbReference type="Gene3D" id="3.40.50.2000">
    <property type="entry name" value="Glycogen Phosphorylase B"/>
    <property type="match status" value="2"/>
</dbReference>
<proteinExistence type="inferred from homology"/>
<comment type="similarity">
    <text evidence="1">Belongs to the glycosyltransferase 2 family.</text>
</comment>
<keyword evidence="3" id="KW-0808">Transferase</keyword>
<accession>A0A831RZL9</accession>
<dbReference type="Pfam" id="PF00535">
    <property type="entry name" value="Glycos_transf_2"/>
    <property type="match status" value="1"/>
</dbReference>
<dbReference type="InterPro" id="IPR001173">
    <property type="entry name" value="Glyco_trans_2-like"/>
</dbReference>
<feature type="domain" description="Glycosyltransferase subfamily 4-like N-terminal" evidence="5">
    <location>
        <begin position="291"/>
        <end position="453"/>
    </location>
</feature>
<sequence length="732" mass="83191">MTRTVDVIVPVYGGREELRRCLESVVGSLQRTPYRLVLINDASPDPHIADDLRRFAAGHDQVELLENAQNLGFVATVNRGMALSDENDVVLLNSDTEVANDWLDRLVRAADSDPKIGTLTPFSNNATICSFPRFCQSSPLPQPWDVASLDAVFARVNSGELVDIPTGVGFCQYIRRECLKQTGLFDVERFGRGYGEENDFCRRAARLGWRNVLCCDVFVFHEGGVSFSDEQAERVAHAQEILQQLHPDYHSLVEQHIRQNPAQLQRTRALIEMYRSSPRQKVLHLTHHLGGGTKKHIHELSDWLAADMDALVIRPVEGGGARLSFGATDEASDLFFSLPGMYPQLLELLRRMNVSHLHFHHTLGLETCLWGLPDDLQLPFDVTLHDYYFINAHPSQTDARGRYTPDLQAQASSYPLSVSIDEWQANQRRLLEKAQRVIAPSASVVKEFERHYPGLNYLVAWHPDSEAHMPWPAVYNRYAEDRPLRVLALGALSPEKGPDVLEAVALEARRQGLPLEFHLLGYAYRPLADAVVEHGAYSEADLEQHLQAIRPDLVWFTALWPETYSYTLSEMFLAGLPMVVPDIGAFPERVLNRPLTWVQAWDLPAGQWLQWFVSARDELAGAGTESHAWQDQPVPEATENFYRRQYLADIEPRTAPELTPLDDQWLENLLQQSRSAESGQGRRSRKEQLLLHLLTLRQGRVGRFVSRLVPVNIQRKLKRRLSRKPIHELQRK</sequence>
<dbReference type="Gene3D" id="3.90.550.10">
    <property type="entry name" value="Spore Coat Polysaccharide Biosynthesis Protein SpsA, Chain A"/>
    <property type="match status" value="1"/>
</dbReference>
<protein>
    <submittedName>
        <fullName evidence="6">Glycosyltransferase</fullName>
    </submittedName>
</protein>
<comment type="caution">
    <text evidence="6">The sequence shown here is derived from an EMBL/GenBank/DDBJ whole genome shotgun (WGS) entry which is preliminary data.</text>
</comment>
<feature type="domain" description="Glycosyltransferase 2-like" evidence="4">
    <location>
        <begin position="7"/>
        <end position="117"/>
    </location>
</feature>
<dbReference type="PANTHER" id="PTHR43179">
    <property type="entry name" value="RHAMNOSYLTRANSFERASE WBBL"/>
    <property type="match status" value="1"/>
</dbReference>
<dbReference type="InterPro" id="IPR029044">
    <property type="entry name" value="Nucleotide-diphossugar_trans"/>
</dbReference>
<reference evidence="6" key="1">
    <citation type="journal article" date="2020" name="mSystems">
        <title>Genome- and Community-Level Interaction Insights into Carbon Utilization and Element Cycling Functions of Hydrothermarchaeota in Hydrothermal Sediment.</title>
        <authorList>
            <person name="Zhou Z."/>
            <person name="Liu Y."/>
            <person name="Xu W."/>
            <person name="Pan J."/>
            <person name="Luo Z.H."/>
            <person name="Li M."/>
        </authorList>
    </citation>
    <scope>NUCLEOTIDE SEQUENCE [LARGE SCALE GENOMIC DNA]</scope>
    <source>
        <strain evidence="6">HyVt-458</strain>
    </source>
</reference>
<gene>
    <name evidence="6" type="ORF">ENJ12_09485</name>
</gene>
<dbReference type="SUPFAM" id="SSF53756">
    <property type="entry name" value="UDP-Glycosyltransferase/glycogen phosphorylase"/>
    <property type="match status" value="1"/>
</dbReference>
<dbReference type="EMBL" id="DRLF01000327">
    <property type="protein sequence ID" value="HEC07073.1"/>
    <property type="molecule type" value="Genomic_DNA"/>
</dbReference>
<name>A0A831RZL9_9GAMM</name>
<keyword evidence="2" id="KW-0328">Glycosyltransferase</keyword>
<dbReference type="SUPFAM" id="SSF53448">
    <property type="entry name" value="Nucleotide-diphospho-sugar transferases"/>
    <property type="match status" value="1"/>
</dbReference>
<dbReference type="Proteomes" id="UP000886339">
    <property type="component" value="Unassembled WGS sequence"/>
</dbReference>
<evidence type="ECO:0000313" key="6">
    <source>
        <dbReference type="EMBL" id="HEC07073.1"/>
    </source>
</evidence>
<dbReference type="GO" id="GO:0016757">
    <property type="term" value="F:glycosyltransferase activity"/>
    <property type="evidence" value="ECO:0007669"/>
    <property type="project" value="UniProtKB-KW"/>
</dbReference>
<evidence type="ECO:0000256" key="1">
    <source>
        <dbReference type="ARBA" id="ARBA00006739"/>
    </source>
</evidence>
<dbReference type="PANTHER" id="PTHR43179:SF12">
    <property type="entry name" value="GALACTOFURANOSYLTRANSFERASE GLFT2"/>
    <property type="match status" value="1"/>
</dbReference>
<dbReference type="AlphaFoldDB" id="A0A831RZL9"/>
<evidence type="ECO:0000256" key="2">
    <source>
        <dbReference type="ARBA" id="ARBA00022676"/>
    </source>
</evidence>
<evidence type="ECO:0000259" key="5">
    <source>
        <dbReference type="Pfam" id="PF13439"/>
    </source>
</evidence>
<dbReference type="InterPro" id="IPR028098">
    <property type="entry name" value="Glyco_trans_4-like_N"/>
</dbReference>